<dbReference type="EMBL" id="ABOX02000017">
    <property type="protein sequence ID" value="EEF60376.1"/>
    <property type="molecule type" value="Genomic_DNA"/>
</dbReference>
<dbReference type="Pfam" id="PF13689">
    <property type="entry name" value="DUF4154"/>
    <property type="match status" value="1"/>
</dbReference>
<accession>B9XIB5</accession>
<proteinExistence type="predicted"/>
<evidence type="ECO:0000313" key="3">
    <source>
        <dbReference type="Proteomes" id="UP000003688"/>
    </source>
</evidence>
<keyword evidence="1" id="KW-0732">Signal</keyword>
<dbReference type="Proteomes" id="UP000003688">
    <property type="component" value="Unassembled WGS sequence"/>
</dbReference>
<dbReference type="AlphaFoldDB" id="B9XIB5"/>
<comment type="caution">
    <text evidence="2">The sequence shown here is derived from an EMBL/GenBank/DDBJ whole genome shotgun (WGS) entry which is preliminary data.</text>
</comment>
<dbReference type="InterPro" id="IPR025293">
    <property type="entry name" value="YfiR/HmsC-like"/>
</dbReference>
<feature type="chain" id="PRO_5002893229" evidence="1">
    <location>
        <begin position="27"/>
        <end position="195"/>
    </location>
</feature>
<organism evidence="2 3">
    <name type="scientific">Pedosphaera parvula (strain Ellin514)</name>
    <dbReference type="NCBI Taxonomy" id="320771"/>
    <lineage>
        <taxon>Bacteria</taxon>
        <taxon>Pseudomonadati</taxon>
        <taxon>Verrucomicrobiota</taxon>
        <taxon>Pedosphaerae</taxon>
        <taxon>Pedosphaerales</taxon>
        <taxon>Pedosphaeraceae</taxon>
        <taxon>Pedosphaera</taxon>
    </lineage>
</organism>
<dbReference type="OrthoDB" id="277577at2"/>
<name>B9XIB5_PEDPL</name>
<gene>
    <name evidence="2" type="ORF">Cflav_PD3346</name>
</gene>
<keyword evidence="3" id="KW-1185">Reference proteome</keyword>
<reference evidence="2 3" key="1">
    <citation type="journal article" date="2011" name="J. Bacteriol.">
        <title>Genome sequence of 'Pedosphaera parvula' Ellin514, an aerobic Verrucomicrobial isolate from pasture soil.</title>
        <authorList>
            <person name="Kant R."/>
            <person name="van Passel M.W."/>
            <person name="Sangwan P."/>
            <person name="Palva A."/>
            <person name="Lucas S."/>
            <person name="Copeland A."/>
            <person name="Lapidus A."/>
            <person name="Glavina Del Rio T."/>
            <person name="Dalin E."/>
            <person name="Tice H."/>
            <person name="Bruce D."/>
            <person name="Goodwin L."/>
            <person name="Pitluck S."/>
            <person name="Chertkov O."/>
            <person name="Larimer F.W."/>
            <person name="Land M.L."/>
            <person name="Hauser L."/>
            <person name="Brettin T.S."/>
            <person name="Detter J.C."/>
            <person name="Han S."/>
            <person name="de Vos W.M."/>
            <person name="Janssen P.H."/>
            <person name="Smidt H."/>
        </authorList>
    </citation>
    <scope>NUCLEOTIDE SEQUENCE [LARGE SCALE GENOMIC DNA]</scope>
    <source>
        <strain evidence="2 3">Ellin514</strain>
    </source>
</reference>
<evidence type="ECO:0000256" key="1">
    <source>
        <dbReference type="SAM" id="SignalP"/>
    </source>
</evidence>
<feature type="signal peptide" evidence="1">
    <location>
        <begin position="1"/>
        <end position="26"/>
    </location>
</feature>
<sequence precursor="true">MYYKRAKLLTLYLLMVIGIISGGARADEERPSEYQVKAAFVYNFAKFVEWPVSAFRGPADSITIGVVGETGNGFEEALEQTIRGKTINGRHLEKRHVNSPEDVGNCQIIFFCRLEKKAFGDFEKGRQIKFLRLLEKQSVLTVGETDWFLHNGGVINFIVEEGKVRFDIDKSKAQKLSLKISSKLLNLAKNRGVVP</sequence>
<dbReference type="STRING" id="320771.Cflav_PD3346"/>
<dbReference type="RefSeq" id="WP_007415558.1">
    <property type="nucleotide sequence ID" value="NZ_ABOX02000017.1"/>
</dbReference>
<keyword evidence="2" id="KW-0812">Transmembrane</keyword>
<protein>
    <submittedName>
        <fullName evidence="2">Putative transmembrane protein</fullName>
    </submittedName>
</protein>
<keyword evidence="2" id="KW-0472">Membrane</keyword>
<evidence type="ECO:0000313" key="2">
    <source>
        <dbReference type="EMBL" id="EEF60376.1"/>
    </source>
</evidence>